<dbReference type="RefSeq" id="WP_020934036.1">
    <property type="nucleotide sequence ID" value="NC_021915.1"/>
</dbReference>
<dbReference type="PATRIC" id="fig|1224163.3.peg.622"/>
<dbReference type="InterPro" id="IPR005115">
    <property type="entry name" value="Gly_transporter"/>
</dbReference>
<gene>
    <name evidence="10" type="ORF">B841_03100</name>
</gene>
<evidence type="ECO:0000256" key="6">
    <source>
        <dbReference type="ARBA" id="ARBA00023136"/>
    </source>
</evidence>
<evidence type="ECO:0000256" key="2">
    <source>
        <dbReference type="ARBA" id="ARBA00008193"/>
    </source>
</evidence>
<dbReference type="EMBL" id="CP003924">
    <property type="protein sequence ID" value="AGS34103.1"/>
    <property type="molecule type" value="Genomic_DNA"/>
</dbReference>
<keyword evidence="11" id="KW-1185">Reference proteome</keyword>
<evidence type="ECO:0000256" key="3">
    <source>
        <dbReference type="ARBA" id="ARBA00022475"/>
    </source>
</evidence>
<feature type="domain" description="Glycine transporter" evidence="9">
    <location>
        <begin position="10"/>
        <end position="80"/>
    </location>
</feature>
<sequence>MDTQTLLLTLWIVGISAEAVTAAMSAGRQKFDWFGVSAMAALTSLGGGTIRDILIDNYPLIWVANPQYLLIVIGVALVTTQLSVLARYFNRVFLYGDAIGLAAFSVLGTQIALELGHGVVIAAMAAVVTGVAGGVMRDIMSDRVPLVFTQDLYASIAVLTAAVYIVLSWAGVPENWVIIIALLTGFITRAATMDSKRGLPVFDYDDSGPDPRIQLSSQFLRRSMKAARRRARRFRKDATRYSLLNRSEKKKDKGDDKGDDGGEDREQKWPPQDAD</sequence>
<evidence type="ECO:0000256" key="8">
    <source>
        <dbReference type="SAM" id="Phobius"/>
    </source>
</evidence>
<keyword evidence="5 8" id="KW-1133">Transmembrane helix</keyword>
<accession>S5THD2</accession>
<feature type="domain" description="Glycine transporter" evidence="9">
    <location>
        <begin position="97"/>
        <end position="167"/>
    </location>
</feature>
<comment type="subcellular location">
    <subcellularLocation>
        <location evidence="1">Cell membrane</location>
        <topology evidence="1">Multi-pass membrane protein</topology>
    </subcellularLocation>
</comment>
<feature type="transmembrane region" description="Helical" evidence="8">
    <location>
        <begin position="67"/>
        <end position="85"/>
    </location>
</feature>
<feature type="transmembrane region" description="Helical" evidence="8">
    <location>
        <begin position="152"/>
        <end position="170"/>
    </location>
</feature>
<dbReference type="AlphaFoldDB" id="S5THD2"/>
<name>S5THD2_9CORY</name>
<reference evidence="10 11" key="1">
    <citation type="submission" date="2012-11" db="EMBL/GenBank/DDBJ databases">
        <title>The complete genome sequence of Corynebacterium maris Coryn-1 (=DSM 45190).</title>
        <authorList>
            <person name="Schaffert L."/>
            <person name="Albersmeier A."/>
            <person name="Kalinowski J."/>
            <person name="Ruckert C."/>
        </authorList>
    </citation>
    <scope>NUCLEOTIDE SEQUENCE [LARGE SCALE GENOMIC DNA]</scope>
    <source>
        <strain evidence="11">Coryn-1</strain>
    </source>
</reference>
<dbReference type="KEGG" id="cmd:B841_03100"/>
<dbReference type="eggNOG" id="COG2860">
    <property type="taxonomic scope" value="Bacteria"/>
</dbReference>
<dbReference type="Pfam" id="PF03458">
    <property type="entry name" value="Gly_transporter"/>
    <property type="match status" value="2"/>
</dbReference>
<evidence type="ECO:0000313" key="10">
    <source>
        <dbReference type="EMBL" id="AGS34103.1"/>
    </source>
</evidence>
<evidence type="ECO:0000259" key="9">
    <source>
        <dbReference type="Pfam" id="PF03458"/>
    </source>
</evidence>
<dbReference type="HOGENOM" id="CLU_064906_2_0_11"/>
<keyword evidence="4 8" id="KW-0812">Transmembrane</keyword>
<keyword evidence="3" id="KW-1003">Cell membrane</keyword>
<evidence type="ECO:0000256" key="5">
    <source>
        <dbReference type="ARBA" id="ARBA00022989"/>
    </source>
</evidence>
<evidence type="ECO:0000256" key="7">
    <source>
        <dbReference type="SAM" id="MobiDB-lite"/>
    </source>
</evidence>
<dbReference type="PANTHER" id="PTHR30506:SF3">
    <property type="entry name" value="UPF0126 INNER MEMBRANE PROTEIN YADS-RELATED"/>
    <property type="match status" value="1"/>
</dbReference>
<organism evidence="10 11">
    <name type="scientific">Corynebacterium maris DSM 45190</name>
    <dbReference type="NCBI Taxonomy" id="1224163"/>
    <lineage>
        <taxon>Bacteria</taxon>
        <taxon>Bacillati</taxon>
        <taxon>Actinomycetota</taxon>
        <taxon>Actinomycetes</taxon>
        <taxon>Mycobacteriales</taxon>
        <taxon>Corynebacteriaceae</taxon>
        <taxon>Corynebacterium</taxon>
    </lineage>
</organism>
<evidence type="ECO:0000313" key="11">
    <source>
        <dbReference type="Proteomes" id="UP000015388"/>
    </source>
</evidence>
<protein>
    <recommendedName>
        <fullName evidence="9">Glycine transporter domain-containing protein</fullName>
    </recommendedName>
</protein>
<dbReference type="OrthoDB" id="9791874at2"/>
<evidence type="ECO:0000256" key="1">
    <source>
        <dbReference type="ARBA" id="ARBA00004651"/>
    </source>
</evidence>
<dbReference type="GO" id="GO:0005886">
    <property type="term" value="C:plasma membrane"/>
    <property type="evidence" value="ECO:0007669"/>
    <property type="project" value="UniProtKB-SubCell"/>
</dbReference>
<feature type="transmembrane region" description="Helical" evidence="8">
    <location>
        <begin position="92"/>
        <end position="113"/>
    </location>
</feature>
<feature type="compositionally biased region" description="Basic and acidic residues" evidence="7">
    <location>
        <begin position="246"/>
        <end position="268"/>
    </location>
</feature>
<dbReference type="STRING" id="1224163.B841_03100"/>
<evidence type="ECO:0000256" key="4">
    <source>
        <dbReference type="ARBA" id="ARBA00022692"/>
    </source>
</evidence>
<proteinExistence type="inferred from homology"/>
<dbReference type="PANTHER" id="PTHR30506">
    <property type="entry name" value="INNER MEMBRANE PROTEIN"/>
    <property type="match status" value="1"/>
</dbReference>
<feature type="region of interest" description="Disordered" evidence="7">
    <location>
        <begin position="231"/>
        <end position="275"/>
    </location>
</feature>
<feature type="transmembrane region" description="Helical" evidence="8">
    <location>
        <begin position="176"/>
        <end position="192"/>
    </location>
</feature>
<feature type="transmembrane region" description="Helical" evidence="8">
    <location>
        <begin position="119"/>
        <end position="140"/>
    </location>
</feature>
<dbReference type="Proteomes" id="UP000015388">
    <property type="component" value="Chromosome"/>
</dbReference>
<keyword evidence="6 8" id="KW-0472">Membrane</keyword>
<comment type="similarity">
    <text evidence="2">Belongs to the UPF0126 family.</text>
</comment>